<name>A0A2X0N8R9_9BASI</name>
<keyword evidence="2" id="KW-1185">Reference proteome</keyword>
<dbReference type="AlphaFoldDB" id="A0A2X0N8R9"/>
<dbReference type="EMBL" id="FMWP01000117">
    <property type="protein sequence ID" value="SDA01686.1"/>
    <property type="molecule type" value="Genomic_DNA"/>
</dbReference>
<gene>
    <name evidence="1" type="ORF">BZ3500_MVSOF-1268-A1-R1_CHR10-2G02889</name>
</gene>
<reference evidence="2" key="1">
    <citation type="submission" date="2016-10" db="EMBL/GenBank/DDBJ databases">
        <authorList>
            <person name="Jeantristanb JTB J.-T."/>
            <person name="Ricardo R."/>
        </authorList>
    </citation>
    <scope>NUCLEOTIDE SEQUENCE [LARGE SCALE GENOMIC DNA]</scope>
</reference>
<protein>
    <submittedName>
        <fullName evidence="1">BZ3500_MvSof-1268-A1-R1_Chr10-2g02889 protein</fullName>
    </submittedName>
</protein>
<evidence type="ECO:0000313" key="1">
    <source>
        <dbReference type="EMBL" id="SDA01686.1"/>
    </source>
</evidence>
<dbReference type="Proteomes" id="UP000249723">
    <property type="component" value="Unassembled WGS sequence"/>
</dbReference>
<sequence length="91" mass="10007">MVDLSIACNSVVSGPFAEATDRVALGPLVRTPDPALDWTSCTSGKMWRNDNGTLYFASRVTIVLIIRDLMSCTRRANDACQTYERRAGSSY</sequence>
<organism evidence="1 2">
    <name type="scientific">Microbotryum saponariae</name>
    <dbReference type="NCBI Taxonomy" id="289078"/>
    <lineage>
        <taxon>Eukaryota</taxon>
        <taxon>Fungi</taxon>
        <taxon>Dikarya</taxon>
        <taxon>Basidiomycota</taxon>
        <taxon>Pucciniomycotina</taxon>
        <taxon>Microbotryomycetes</taxon>
        <taxon>Microbotryales</taxon>
        <taxon>Microbotryaceae</taxon>
        <taxon>Microbotryum</taxon>
    </lineage>
</organism>
<accession>A0A2X0N8R9</accession>
<proteinExistence type="predicted"/>
<evidence type="ECO:0000313" key="2">
    <source>
        <dbReference type="Proteomes" id="UP000249723"/>
    </source>
</evidence>